<keyword evidence="3" id="KW-1185">Reference proteome</keyword>
<proteinExistence type="predicted"/>
<dbReference type="OrthoDB" id="69313at2"/>
<name>A0A4Q7V684_9BURK</name>
<dbReference type="EMBL" id="SHKO01000007">
    <property type="protein sequence ID" value="RZT91047.1"/>
    <property type="molecule type" value="Genomic_DNA"/>
</dbReference>
<dbReference type="InterPro" id="IPR027417">
    <property type="entry name" value="P-loop_NTPase"/>
</dbReference>
<feature type="domain" description="CobQ/CobB/MinD/ParA nucleotide binding" evidence="1">
    <location>
        <begin position="7"/>
        <end position="166"/>
    </location>
</feature>
<evidence type="ECO:0000259" key="1">
    <source>
        <dbReference type="Pfam" id="PF01656"/>
    </source>
</evidence>
<dbReference type="CDD" id="cd05386">
    <property type="entry name" value="TraL"/>
    <property type="match status" value="1"/>
</dbReference>
<organism evidence="2 3">
    <name type="scientific">Advenella incenata</name>
    <dbReference type="NCBI Taxonomy" id="267800"/>
    <lineage>
        <taxon>Bacteria</taxon>
        <taxon>Pseudomonadati</taxon>
        <taxon>Pseudomonadota</taxon>
        <taxon>Betaproteobacteria</taxon>
        <taxon>Burkholderiales</taxon>
        <taxon>Alcaligenaceae</taxon>
    </lineage>
</organism>
<evidence type="ECO:0000313" key="3">
    <source>
        <dbReference type="Proteomes" id="UP000293398"/>
    </source>
</evidence>
<gene>
    <name evidence="2" type="ORF">EV681_4570</name>
</gene>
<sequence>MKTVHFVLQGKGGVGKTFISSIVAQYLGHGSGAPVHCFDTDPVNKSFSQIQGLNVQTINILTENKKIDGSQFDQLINQLIELDGQGVIDNGASSFVPLMDYLQENNVPTFFKDAGINMVMHVPMQGGQALKDTTYGLSVVLDELKCPVVVWLNNHHGQIDKTVDAFKDRAIYKKYKSQILGVVEIADRSQDTFGKDIRSMTEQNLTFDEVAQSEKFFIMNKQRIQIFKRSIYEQLDAINLGEKNDVPAEKDKQA</sequence>
<dbReference type="RefSeq" id="WP_130305319.1">
    <property type="nucleotide sequence ID" value="NZ_SHKO01000007.1"/>
</dbReference>
<dbReference type="Gene3D" id="3.40.50.300">
    <property type="entry name" value="P-loop containing nucleotide triphosphate hydrolases"/>
    <property type="match status" value="1"/>
</dbReference>
<dbReference type="Proteomes" id="UP000293398">
    <property type="component" value="Unassembled WGS sequence"/>
</dbReference>
<accession>A0A4Q7V684</accession>
<reference evidence="2 3" key="1">
    <citation type="submission" date="2019-02" db="EMBL/GenBank/DDBJ databases">
        <title>Genomic Encyclopedia of Type Strains, Phase IV (KMG-IV): sequencing the most valuable type-strain genomes for metagenomic binning, comparative biology and taxonomic classification.</title>
        <authorList>
            <person name="Goeker M."/>
        </authorList>
    </citation>
    <scope>NUCLEOTIDE SEQUENCE [LARGE SCALE GENOMIC DNA]</scope>
    <source>
        <strain evidence="2 3">DSM 23814</strain>
    </source>
</reference>
<dbReference type="SUPFAM" id="SSF52540">
    <property type="entry name" value="P-loop containing nucleoside triphosphate hydrolases"/>
    <property type="match status" value="1"/>
</dbReference>
<protein>
    <submittedName>
        <fullName evidence="2">CobQ/CobB/MinD/ParA family nucleotide binding protein</fullName>
    </submittedName>
</protein>
<dbReference type="Pfam" id="PF01656">
    <property type="entry name" value="CbiA"/>
    <property type="match status" value="1"/>
</dbReference>
<evidence type="ECO:0000313" key="2">
    <source>
        <dbReference type="EMBL" id="RZT91047.1"/>
    </source>
</evidence>
<dbReference type="AlphaFoldDB" id="A0A4Q7V684"/>
<dbReference type="InterPro" id="IPR002586">
    <property type="entry name" value="CobQ/CobB/MinD/ParA_Nub-bd_dom"/>
</dbReference>
<comment type="caution">
    <text evidence="2">The sequence shown here is derived from an EMBL/GenBank/DDBJ whole genome shotgun (WGS) entry which is preliminary data.</text>
</comment>